<proteinExistence type="predicted"/>
<dbReference type="AlphaFoldDB" id="A0A9W9X194"/>
<comment type="caution">
    <text evidence="1">The sequence shown here is derived from an EMBL/GenBank/DDBJ whole genome shotgun (WGS) entry which is preliminary data.</text>
</comment>
<dbReference type="OrthoDB" id="5304415at2759"/>
<evidence type="ECO:0000313" key="1">
    <source>
        <dbReference type="EMBL" id="KAJ5480509.1"/>
    </source>
</evidence>
<evidence type="ECO:0000313" key="2">
    <source>
        <dbReference type="Proteomes" id="UP001147760"/>
    </source>
</evidence>
<organism evidence="1 2">
    <name type="scientific">Penicillium desertorum</name>
    <dbReference type="NCBI Taxonomy" id="1303715"/>
    <lineage>
        <taxon>Eukaryota</taxon>
        <taxon>Fungi</taxon>
        <taxon>Dikarya</taxon>
        <taxon>Ascomycota</taxon>
        <taxon>Pezizomycotina</taxon>
        <taxon>Eurotiomycetes</taxon>
        <taxon>Eurotiomycetidae</taxon>
        <taxon>Eurotiales</taxon>
        <taxon>Aspergillaceae</taxon>
        <taxon>Penicillium</taxon>
    </lineage>
</organism>
<dbReference type="EMBL" id="JAPWDO010000003">
    <property type="protein sequence ID" value="KAJ5480509.1"/>
    <property type="molecule type" value="Genomic_DNA"/>
</dbReference>
<keyword evidence="2" id="KW-1185">Reference proteome</keyword>
<name>A0A9W9X194_9EURO</name>
<protein>
    <submittedName>
        <fullName evidence="1">Uncharacterized protein</fullName>
    </submittedName>
</protein>
<accession>A0A9W9X194</accession>
<dbReference type="Proteomes" id="UP001147760">
    <property type="component" value="Unassembled WGS sequence"/>
</dbReference>
<gene>
    <name evidence="1" type="ORF">N7530_006018</name>
</gene>
<reference evidence="1" key="2">
    <citation type="journal article" date="2023" name="IMA Fungus">
        <title>Comparative genomic study of the Penicillium genus elucidates a diverse pangenome and 15 lateral gene transfer events.</title>
        <authorList>
            <person name="Petersen C."/>
            <person name="Sorensen T."/>
            <person name="Nielsen M.R."/>
            <person name="Sondergaard T.E."/>
            <person name="Sorensen J.L."/>
            <person name="Fitzpatrick D.A."/>
            <person name="Frisvad J.C."/>
            <person name="Nielsen K.L."/>
        </authorList>
    </citation>
    <scope>NUCLEOTIDE SEQUENCE</scope>
    <source>
        <strain evidence="1">IBT 17660</strain>
    </source>
</reference>
<reference evidence="1" key="1">
    <citation type="submission" date="2022-12" db="EMBL/GenBank/DDBJ databases">
        <authorList>
            <person name="Petersen C."/>
        </authorList>
    </citation>
    <scope>NUCLEOTIDE SEQUENCE</scope>
    <source>
        <strain evidence="1">IBT 17660</strain>
    </source>
</reference>
<sequence>MPLPTAFNLSLDLSNIIGPIAKSALRLGSMTVLHEINKSGSDGITELQLSALIGRYRIAQCIKENF</sequence>